<protein>
    <submittedName>
        <fullName evidence="2">Uncharacterized protein</fullName>
    </submittedName>
</protein>
<dbReference type="Gramene" id="AET2Gv20852000.1">
    <property type="protein sequence ID" value="AET2Gv20852000.1"/>
    <property type="gene ID" value="AET2Gv20852000"/>
</dbReference>
<reference evidence="2" key="3">
    <citation type="journal article" date="2017" name="Nature">
        <title>Genome sequence of the progenitor of the wheat D genome Aegilops tauschii.</title>
        <authorList>
            <person name="Luo M.C."/>
            <person name="Gu Y.Q."/>
            <person name="Puiu D."/>
            <person name="Wang H."/>
            <person name="Twardziok S.O."/>
            <person name="Deal K.R."/>
            <person name="Huo N."/>
            <person name="Zhu T."/>
            <person name="Wang L."/>
            <person name="Wang Y."/>
            <person name="McGuire P.E."/>
            <person name="Liu S."/>
            <person name="Long H."/>
            <person name="Ramasamy R.K."/>
            <person name="Rodriguez J.C."/>
            <person name="Van S.L."/>
            <person name="Yuan L."/>
            <person name="Wang Z."/>
            <person name="Xia Z."/>
            <person name="Xiao L."/>
            <person name="Anderson O.D."/>
            <person name="Ouyang S."/>
            <person name="Liang Y."/>
            <person name="Zimin A.V."/>
            <person name="Pertea G."/>
            <person name="Qi P."/>
            <person name="Bennetzen J.L."/>
            <person name="Dai X."/>
            <person name="Dawson M.W."/>
            <person name="Muller H.G."/>
            <person name="Kugler K."/>
            <person name="Rivarola-Duarte L."/>
            <person name="Spannagl M."/>
            <person name="Mayer K.F.X."/>
            <person name="Lu F.H."/>
            <person name="Bevan M.W."/>
            <person name="Leroy P."/>
            <person name="Li P."/>
            <person name="You F.M."/>
            <person name="Sun Q."/>
            <person name="Liu Z."/>
            <person name="Lyons E."/>
            <person name="Wicker T."/>
            <person name="Salzberg S.L."/>
            <person name="Devos K.M."/>
            <person name="Dvorak J."/>
        </authorList>
    </citation>
    <scope>NUCLEOTIDE SEQUENCE [LARGE SCALE GENOMIC DNA]</scope>
    <source>
        <strain evidence="2">cv. AL8/78</strain>
    </source>
</reference>
<feature type="region of interest" description="Disordered" evidence="1">
    <location>
        <begin position="99"/>
        <end position="118"/>
    </location>
</feature>
<keyword evidence="3" id="KW-1185">Reference proteome</keyword>
<organism evidence="2 3">
    <name type="scientific">Aegilops tauschii subsp. strangulata</name>
    <name type="common">Goatgrass</name>
    <dbReference type="NCBI Taxonomy" id="200361"/>
    <lineage>
        <taxon>Eukaryota</taxon>
        <taxon>Viridiplantae</taxon>
        <taxon>Streptophyta</taxon>
        <taxon>Embryophyta</taxon>
        <taxon>Tracheophyta</taxon>
        <taxon>Spermatophyta</taxon>
        <taxon>Magnoliopsida</taxon>
        <taxon>Liliopsida</taxon>
        <taxon>Poales</taxon>
        <taxon>Poaceae</taxon>
        <taxon>BOP clade</taxon>
        <taxon>Pooideae</taxon>
        <taxon>Triticodae</taxon>
        <taxon>Triticeae</taxon>
        <taxon>Triticinae</taxon>
        <taxon>Aegilops</taxon>
    </lineage>
</organism>
<reference evidence="2" key="4">
    <citation type="submission" date="2019-03" db="UniProtKB">
        <authorList>
            <consortium name="EnsemblPlants"/>
        </authorList>
    </citation>
    <scope>IDENTIFICATION</scope>
</reference>
<evidence type="ECO:0000313" key="2">
    <source>
        <dbReference type="EnsemblPlants" id="AET2Gv20852000.1"/>
    </source>
</evidence>
<name>A0A453CHT6_AEGTS</name>
<evidence type="ECO:0000313" key="3">
    <source>
        <dbReference type="Proteomes" id="UP000015105"/>
    </source>
</evidence>
<accession>A0A453CHT6</accession>
<feature type="region of interest" description="Disordered" evidence="1">
    <location>
        <begin position="1"/>
        <end position="41"/>
    </location>
</feature>
<reference evidence="3" key="1">
    <citation type="journal article" date="2014" name="Science">
        <title>Ancient hybridizations among the ancestral genomes of bread wheat.</title>
        <authorList>
            <consortium name="International Wheat Genome Sequencing Consortium,"/>
            <person name="Marcussen T."/>
            <person name="Sandve S.R."/>
            <person name="Heier L."/>
            <person name="Spannagl M."/>
            <person name="Pfeifer M."/>
            <person name="Jakobsen K.S."/>
            <person name="Wulff B.B."/>
            <person name="Steuernagel B."/>
            <person name="Mayer K.F."/>
            <person name="Olsen O.A."/>
        </authorList>
    </citation>
    <scope>NUCLEOTIDE SEQUENCE [LARGE SCALE GENOMIC DNA]</scope>
    <source>
        <strain evidence="3">cv. AL8/78</strain>
    </source>
</reference>
<evidence type="ECO:0000256" key="1">
    <source>
        <dbReference type="SAM" id="MobiDB-lite"/>
    </source>
</evidence>
<dbReference type="EnsemblPlants" id="AET2Gv20852000.1">
    <property type="protein sequence ID" value="AET2Gv20852000.1"/>
    <property type="gene ID" value="AET2Gv20852000"/>
</dbReference>
<feature type="compositionally biased region" description="Polar residues" evidence="1">
    <location>
        <begin position="1"/>
        <end position="21"/>
    </location>
</feature>
<reference evidence="3" key="2">
    <citation type="journal article" date="2017" name="Nat. Plants">
        <title>The Aegilops tauschii genome reveals multiple impacts of transposons.</title>
        <authorList>
            <person name="Zhao G."/>
            <person name="Zou C."/>
            <person name="Li K."/>
            <person name="Wang K."/>
            <person name="Li T."/>
            <person name="Gao L."/>
            <person name="Zhang X."/>
            <person name="Wang H."/>
            <person name="Yang Z."/>
            <person name="Liu X."/>
            <person name="Jiang W."/>
            <person name="Mao L."/>
            <person name="Kong X."/>
            <person name="Jiao Y."/>
            <person name="Jia J."/>
        </authorList>
    </citation>
    <scope>NUCLEOTIDE SEQUENCE [LARGE SCALE GENOMIC DNA]</scope>
    <source>
        <strain evidence="3">cv. AL8/78</strain>
    </source>
</reference>
<feature type="compositionally biased region" description="Basic and acidic residues" evidence="1">
    <location>
        <begin position="107"/>
        <end position="118"/>
    </location>
</feature>
<dbReference type="AlphaFoldDB" id="A0A453CHT6"/>
<dbReference type="Proteomes" id="UP000015105">
    <property type="component" value="Chromosome 2D"/>
</dbReference>
<proteinExistence type="predicted"/>
<sequence>MSSSVSQHTQKPNRQAFSNQGSKKKPRKKKGEEKKIAPRAKPWLAPRHAGFIRTMVPQALYYCYFAHSRRIYKDAGHVVSTGRVDVRGPATGSSGWLHRLSGAPSAHDPRVPCDHQSI</sequence>
<reference evidence="2" key="5">
    <citation type="journal article" date="2021" name="G3 (Bethesda)">
        <title>Aegilops tauschii genome assembly Aet v5.0 features greater sequence contiguity and improved annotation.</title>
        <authorList>
            <person name="Wang L."/>
            <person name="Zhu T."/>
            <person name="Rodriguez J.C."/>
            <person name="Deal K.R."/>
            <person name="Dubcovsky J."/>
            <person name="McGuire P.E."/>
            <person name="Lux T."/>
            <person name="Spannagl M."/>
            <person name="Mayer K.F.X."/>
            <person name="Baldrich P."/>
            <person name="Meyers B.C."/>
            <person name="Huo N."/>
            <person name="Gu Y.Q."/>
            <person name="Zhou H."/>
            <person name="Devos K.M."/>
            <person name="Bennetzen J.L."/>
            <person name="Unver T."/>
            <person name="Budak H."/>
            <person name="Gulick P.J."/>
            <person name="Galiba G."/>
            <person name="Kalapos B."/>
            <person name="Nelson D.R."/>
            <person name="Li P."/>
            <person name="You F.M."/>
            <person name="Luo M.C."/>
            <person name="Dvorak J."/>
        </authorList>
    </citation>
    <scope>NUCLEOTIDE SEQUENCE [LARGE SCALE GENOMIC DNA]</scope>
    <source>
        <strain evidence="2">cv. AL8/78</strain>
    </source>
</reference>